<dbReference type="Proteomes" id="UP000299102">
    <property type="component" value="Unassembled WGS sequence"/>
</dbReference>
<name>A0A4C1YKS0_EUMVA</name>
<accession>A0A4C1YKS0</accession>
<comment type="caution">
    <text evidence="1">The sequence shown here is derived from an EMBL/GenBank/DDBJ whole genome shotgun (WGS) entry which is preliminary data.</text>
</comment>
<protein>
    <submittedName>
        <fullName evidence="1">Uncharacterized protein</fullName>
    </submittedName>
</protein>
<keyword evidence="2" id="KW-1185">Reference proteome</keyword>
<proteinExistence type="predicted"/>
<evidence type="ECO:0000313" key="1">
    <source>
        <dbReference type="EMBL" id="GBP76796.1"/>
    </source>
</evidence>
<dbReference type="EMBL" id="BGZK01001304">
    <property type="protein sequence ID" value="GBP76796.1"/>
    <property type="molecule type" value="Genomic_DNA"/>
</dbReference>
<evidence type="ECO:0000313" key="2">
    <source>
        <dbReference type="Proteomes" id="UP000299102"/>
    </source>
</evidence>
<dbReference type="AlphaFoldDB" id="A0A4C1YKS0"/>
<reference evidence="1 2" key="1">
    <citation type="journal article" date="2019" name="Commun. Biol.">
        <title>The bagworm genome reveals a unique fibroin gene that provides high tensile strength.</title>
        <authorList>
            <person name="Kono N."/>
            <person name="Nakamura H."/>
            <person name="Ohtoshi R."/>
            <person name="Tomita M."/>
            <person name="Numata K."/>
            <person name="Arakawa K."/>
        </authorList>
    </citation>
    <scope>NUCLEOTIDE SEQUENCE [LARGE SCALE GENOMIC DNA]</scope>
</reference>
<gene>
    <name evidence="1" type="ORF">EVAR_36644_1</name>
</gene>
<organism evidence="1 2">
    <name type="scientific">Eumeta variegata</name>
    <name type="common">Bagworm moth</name>
    <name type="synonym">Eumeta japonica</name>
    <dbReference type="NCBI Taxonomy" id="151549"/>
    <lineage>
        <taxon>Eukaryota</taxon>
        <taxon>Metazoa</taxon>
        <taxon>Ecdysozoa</taxon>
        <taxon>Arthropoda</taxon>
        <taxon>Hexapoda</taxon>
        <taxon>Insecta</taxon>
        <taxon>Pterygota</taxon>
        <taxon>Neoptera</taxon>
        <taxon>Endopterygota</taxon>
        <taxon>Lepidoptera</taxon>
        <taxon>Glossata</taxon>
        <taxon>Ditrysia</taxon>
        <taxon>Tineoidea</taxon>
        <taxon>Psychidae</taxon>
        <taxon>Oiketicinae</taxon>
        <taxon>Eumeta</taxon>
    </lineage>
</organism>
<sequence length="127" mass="14663">MRALGRPSYYNRNQEEKAIIVQSKAETSKAVDDICQVLNGTKKNTTLAQTIVEIRKAADELFQLSEMDVKACTKQRKRRTKEKQKEHTFPLYLLTHYSIYYQSRIQFLAKGCTNTGWLYSPVTPNPS</sequence>